<comment type="caution">
    <text evidence="16">The sequence shown here is derived from an EMBL/GenBank/DDBJ whole genome shotgun (WGS) entry which is preliminary data.</text>
</comment>
<keyword evidence="9 13" id="KW-0547">Nucleotide-binding</keyword>
<sequence length="323" mass="33815">MDDPALTAAESAQLDAAVAALQRGECIGLPTETVYGLAADALNRDAVRRIFALKGRPADHPVIVHLPDAGSLTRYAREVPPAALVLAGKFWPGPLTLILKRHPKVPDEITGGQDTVGIRVPAHRLARALLQRFGRGLAAPSANRFGRISPTTAAHVRSEFGDQVPLVLDGGACQVGIESTIVDLSGGTPRVLRPGMISSAQIEAALADLGTPVIGSANAQIRAPGLLEKHYAPRTAMRLSSRAALAAPSAHRCVLALGTLPEGHIGLALPNEPVGYAKGLYAALRTLDESGASLIEVESPPDEDAWRAIHDRLKRAAAGSSQH</sequence>
<feature type="binding site" evidence="14">
    <location>
        <position position="193"/>
    </location>
    <ligand>
        <name>ATP</name>
        <dbReference type="ChEBI" id="CHEBI:30616"/>
    </ligand>
</feature>
<dbReference type="RefSeq" id="WP_192027582.1">
    <property type="nucleotide sequence ID" value="NZ_JACYTR010000001.1"/>
</dbReference>
<dbReference type="InterPro" id="IPR050156">
    <property type="entry name" value="TC-AMP_synthase_SUA5"/>
</dbReference>
<dbReference type="GO" id="GO:0006450">
    <property type="term" value="P:regulation of translational fidelity"/>
    <property type="evidence" value="ECO:0007669"/>
    <property type="project" value="TreeGrafter"/>
</dbReference>
<evidence type="ECO:0000313" key="17">
    <source>
        <dbReference type="Proteomes" id="UP000613768"/>
    </source>
</evidence>
<dbReference type="PIRSF" id="PIRSF004930">
    <property type="entry name" value="Tln_factor_SUA5"/>
    <property type="match status" value="1"/>
</dbReference>
<accession>A0AAW3ZDD7</accession>
<dbReference type="InterPro" id="IPR010923">
    <property type="entry name" value="T(6)A37_SUA5"/>
</dbReference>
<feature type="binding site" evidence="14">
    <location>
        <position position="65"/>
    </location>
    <ligand>
        <name>L-threonine</name>
        <dbReference type="ChEBI" id="CHEBI:57926"/>
    </ligand>
</feature>
<evidence type="ECO:0000256" key="14">
    <source>
        <dbReference type="PIRSR" id="PIRSR004930-1"/>
    </source>
</evidence>
<name>A0AAW3ZDD7_9GAMM</name>
<dbReference type="FunFam" id="3.90.870.10:FF:000009">
    <property type="entry name" value="Threonylcarbamoyl-AMP synthase, putative"/>
    <property type="match status" value="1"/>
</dbReference>
<protein>
    <recommendedName>
        <fullName evidence="4 13">Threonylcarbamoyl-AMP synthase</fullName>
        <shortName evidence="13">TC-AMP synthase</shortName>
        <ecNumber evidence="3 13">2.7.7.87</ecNumber>
    </recommendedName>
    <alternativeName>
        <fullName evidence="11 13">L-threonylcarbamoyladenylate synthase</fullName>
    </alternativeName>
</protein>
<feature type="binding site" evidence="14">
    <location>
        <position position="119"/>
    </location>
    <ligand>
        <name>L-threonine</name>
        <dbReference type="ChEBI" id="CHEBI:57926"/>
    </ligand>
</feature>
<keyword evidence="8 13" id="KW-0548">Nucleotidyltransferase</keyword>
<evidence type="ECO:0000313" key="16">
    <source>
        <dbReference type="EMBL" id="MBD8524238.1"/>
    </source>
</evidence>
<dbReference type="GO" id="GO:0005524">
    <property type="term" value="F:ATP binding"/>
    <property type="evidence" value="ECO:0007669"/>
    <property type="project" value="UniProtKB-UniRule"/>
</dbReference>
<evidence type="ECO:0000256" key="6">
    <source>
        <dbReference type="ARBA" id="ARBA00022679"/>
    </source>
</evidence>
<dbReference type="PANTHER" id="PTHR17490">
    <property type="entry name" value="SUA5"/>
    <property type="match status" value="1"/>
</dbReference>
<comment type="similarity">
    <text evidence="2 13">Belongs to the SUA5 family.</text>
</comment>
<organism evidence="16 17">
    <name type="scientific">Pseudomarimonas arenosa</name>
    <dbReference type="NCBI Taxonomy" id="2774145"/>
    <lineage>
        <taxon>Bacteria</taxon>
        <taxon>Pseudomonadati</taxon>
        <taxon>Pseudomonadota</taxon>
        <taxon>Gammaproteobacteria</taxon>
        <taxon>Lysobacterales</taxon>
        <taxon>Lysobacteraceae</taxon>
        <taxon>Pseudomarimonas</taxon>
    </lineage>
</organism>
<dbReference type="Pfam" id="PF01300">
    <property type="entry name" value="Sua5_yciO_yrdC"/>
    <property type="match status" value="1"/>
</dbReference>
<feature type="binding site" evidence="14">
    <location>
        <position position="231"/>
    </location>
    <ligand>
        <name>ATP</name>
        <dbReference type="ChEBI" id="CHEBI:30616"/>
    </ligand>
</feature>
<dbReference type="GO" id="GO:0005737">
    <property type="term" value="C:cytoplasm"/>
    <property type="evidence" value="ECO:0007669"/>
    <property type="project" value="UniProtKB-SubCell"/>
</dbReference>
<dbReference type="InterPro" id="IPR006070">
    <property type="entry name" value="Sua5-like_dom"/>
</dbReference>
<evidence type="ECO:0000256" key="11">
    <source>
        <dbReference type="ARBA" id="ARBA00029774"/>
    </source>
</evidence>
<dbReference type="PROSITE" id="PS51163">
    <property type="entry name" value="YRDC"/>
    <property type="match status" value="1"/>
</dbReference>
<comment type="function">
    <text evidence="13">Required for the formation of a threonylcarbamoyl group on adenosine at position 37 (t(6)A37) in tRNAs that read codons beginning with adenine.</text>
</comment>
<dbReference type="NCBIfam" id="TIGR00057">
    <property type="entry name" value="L-threonylcarbamoyladenylate synthase"/>
    <property type="match status" value="1"/>
</dbReference>
<dbReference type="PANTHER" id="PTHR17490:SF16">
    <property type="entry name" value="THREONYLCARBAMOYL-AMP SYNTHASE"/>
    <property type="match status" value="1"/>
</dbReference>
<evidence type="ECO:0000256" key="12">
    <source>
        <dbReference type="ARBA" id="ARBA00048366"/>
    </source>
</evidence>
<dbReference type="Proteomes" id="UP000613768">
    <property type="component" value="Unassembled WGS sequence"/>
</dbReference>
<dbReference type="Gene3D" id="3.90.870.10">
    <property type="entry name" value="DHBP synthase"/>
    <property type="match status" value="1"/>
</dbReference>
<comment type="catalytic activity">
    <reaction evidence="12 13">
        <text>L-threonine + hydrogencarbonate + ATP = L-threonylcarbamoyladenylate + diphosphate + H2O</text>
        <dbReference type="Rhea" id="RHEA:36407"/>
        <dbReference type="ChEBI" id="CHEBI:15377"/>
        <dbReference type="ChEBI" id="CHEBI:17544"/>
        <dbReference type="ChEBI" id="CHEBI:30616"/>
        <dbReference type="ChEBI" id="CHEBI:33019"/>
        <dbReference type="ChEBI" id="CHEBI:57926"/>
        <dbReference type="ChEBI" id="CHEBI:73682"/>
        <dbReference type="EC" id="2.7.7.87"/>
    </reaction>
</comment>
<dbReference type="GO" id="GO:0008033">
    <property type="term" value="P:tRNA processing"/>
    <property type="evidence" value="ECO:0007669"/>
    <property type="project" value="UniProtKB-KW"/>
</dbReference>
<feature type="binding site" evidence="14">
    <location>
        <position position="115"/>
    </location>
    <ligand>
        <name>ATP</name>
        <dbReference type="ChEBI" id="CHEBI:30616"/>
    </ligand>
</feature>
<feature type="binding site" evidence="14">
    <location>
        <position position="33"/>
    </location>
    <ligand>
        <name>L-threonine</name>
        <dbReference type="ChEBI" id="CHEBI:57926"/>
    </ligand>
</feature>
<evidence type="ECO:0000256" key="13">
    <source>
        <dbReference type="PIRNR" id="PIRNR004930"/>
    </source>
</evidence>
<evidence type="ECO:0000256" key="7">
    <source>
        <dbReference type="ARBA" id="ARBA00022694"/>
    </source>
</evidence>
<keyword evidence="5 13" id="KW-0963">Cytoplasm</keyword>
<keyword evidence="7 13" id="KW-0819">tRNA processing</keyword>
<dbReference type="InterPro" id="IPR017945">
    <property type="entry name" value="DHBP_synth_RibB-like_a/b_dom"/>
</dbReference>
<dbReference type="EMBL" id="JACYTR010000001">
    <property type="protein sequence ID" value="MBD8524238.1"/>
    <property type="molecule type" value="Genomic_DNA"/>
</dbReference>
<feature type="binding site" evidence="14">
    <location>
        <position position="139"/>
    </location>
    <ligand>
        <name>L-threonine</name>
        <dbReference type="ChEBI" id="CHEBI:57926"/>
    </ligand>
</feature>
<evidence type="ECO:0000256" key="1">
    <source>
        <dbReference type="ARBA" id="ARBA00004496"/>
    </source>
</evidence>
<dbReference type="SUPFAM" id="SSF55821">
    <property type="entry name" value="YrdC/RibB"/>
    <property type="match status" value="1"/>
</dbReference>
<feature type="binding site" evidence="14">
    <location>
        <position position="149"/>
    </location>
    <ligand>
        <name>ATP</name>
        <dbReference type="ChEBI" id="CHEBI:30616"/>
    </ligand>
</feature>
<feature type="binding site" evidence="14">
    <location>
        <position position="141"/>
    </location>
    <ligand>
        <name>ATP</name>
        <dbReference type="ChEBI" id="CHEBI:30616"/>
    </ligand>
</feature>
<reference evidence="16 17" key="1">
    <citation type="submission" date="2020-09" db="EMBL/GenBank/DDBJ databases">
        <title>Pseudoxanthomonas sp. CAU 1598 isolated from sand of Yaerae Beach.</title>
        <authorList>
            <person name="Kim W."/>
        </authorList>
    </citation>
    <scope>NUCLEOTIDE SEQUENCE [LARGE SCALE GENOMIC DNA]</scope>
    <source>
        <strain evidence="16 17">CAU 1598</strain>
    </source>
</reference>
<evidence type="ECO:0000256" key="8">
    <source>
        <dbReference type="ARBA" id="ARBA00022695"/>
    </source>
</evidence>
<feature type="binding site" evidence="14">
    <location>
        <position position="179"/>
    </location>
    <ligand>
        <name>L-threonine</name>
        <dbReference type="ChEBI" id="CHEBI:57926"/>
    </ligand>
</feature>
<evidence type="ECO:0000256" key="5">
    <source>
        <dbReference type="ARBA" id="ARBA00022490"/>
    </source>
</evidence>
<feature type="binding site" evidence="14">
    <location>
        <position position="56"/>
    </location>
    <ligand>
        <name>ATP</name>
        <dbReference type="ChEBI" id="CHEBI:30616"/>
    </ligand>
</feature>
<dbReference type="InterPro" id="IPR005145">
    <property type="entry name" value="Sua5_C"/>
</dbReference>
<dbReference type="GO" id="GO:0003725">
    <property type="term" value="F:double-stranded RNA binding"/>
    <property type="evidence" value="ECO:0007669"/>
    <property type="project" value="UniProtKB-UniRule"/>
</dbReference>
<comment type="subcellular location">
    <subcellularLocation>
        <location evidence="1 13">Cytoplasm</location>
    </subcellularLocation>
</comment>
<dbReference type="InterPro" id="IPR038385">
    <property type="entry name" value="Sua5/YwlC_C"/>
</dbReference>
<keyword evidence="17" id="KW-1185">Reference proteome</keyword>
<gene>
    <name evidence="16" type="ORF">IFO71_00640</name>
</gene>
<dbReference type="Gene3D" id="3.40.50.11030">
    <property type="entry name" value="Threonylcarbamoyl-AMP synthase, C-terminal domain"/>
    <property type="match status" value="1"/>
</dbReference>
<dbReference type="GO" id="GO:0061710">
    <property type="term" value="F:L-threonylcarbamoyladenylate synthase"/>
    <property type="evidence" value="ECO:0007669"/>
    <property type="project" value="UniProtKB-EC"/>
</dbReference>
<evidence type="ECO:0000256" key="10">
    <source>
        <dbReference type="ARBA" id="ARBA00022840"/>
    </source>
</evidence>
<keyword evidence="6 13" id="KW-0808">Transferase</keyword>
<dbReference type="Pfam" id="PF03481">
    <property type="entry name" value="Sua5_C"/>
    <property type="match status" value="1"/>
</dbReference>
<keyword evidence="10 13" id="KW-0067">ATP-binding</keyword>
<dbReference type="AlphaFoldDB" id="A0AAW3ZDD7"/>
<evidence type="ECO:0000256" key="4">
    <source>
        <dbReference type="ARBA" id="ARBA00015492"/>
    </source>
</evidence>
<evidence type="ECO:0000256" key="2">
    <source>
        <dbReference type="ARBA" id="ARBA00007663"/>
    </source>
</evidence>
<dbReference type="GO" id="GO:0000049">
    <property type="term" value="F:tRNA binding"/>
    <property type="evidence" value="ECO:0007669"/>
    <property type="project" value="TreeGrafter"/>
</dbReference>
<evidence type="ECO:0000256" key="3">
    <source>
        <dbReference type="ARBA" id="ARBA00012584"/>
    </source>
</evidence>
<evidence type="ECO:0000256" key="9">
    <source>
        <dbReference type="ARBA" id="ARBA00022741"/>
    </source>
</evidence>
<dbReference type="EC" id="2.7.7.87" evidence="3 13"/>
<feature type="domain" description="YrdC-like" evidence="15">
    <location>
        <begin position="11"/>
        <end position="197"/>
    </location>
</feature>
<evidence type="ECO:0000259" key="15">
    <source>
        <dbReference type="PROSITE" id="PS51163"/>
    </source>
</evidence>
<proteinExistence type="inferred from homology"/>